<dbReference type="OrthoDB" id="3191568at2759"/>
<reference evidence="1 2" key="1">
    <citation type="journal article" date="2016" name="Mol. Biol. Evol.">
        <title>Comparative Genomics of Early-Diverging Mushroom-Forming Fungi Provides Insights into the Origins of Lignocellulose Decay Capabilities.</title>
        <authorList>
            <person name="Nagy L.G."/>
            <person name="Riley R."/>
            <person name="Tritt A."/>
            <person name="Adam C."/>
            <person name="Daum C."/>
            <person name="Floudas D."/>
            <person name="Sun H."/>
            <person name="Yadav J.S."/>
            <person name="Pangilinan J."/>
            <person name="Larsson K.H."/>
            <person name="Matsuura K."/>
            <person name="Barry K."/>
            <person name="Labutti K."/>
            <person name="Kuo R."/>
            <person name="Ohm R.A."/>
            <person name="Bhattacharya S.S."/>
            <person name="Shirouzu T."/>
            <person name="Yoshinaga Y."/>
            <person name="Martin F.M."/>
            <person name="Grigoriev I.V."/>
            <person name="Hibbett D.S."/>
        </authorList>
    </citation>
    <scope>NUCLEOTIDE SEQUENCE [LARGE SCALE GENOMIC DNA]</scope>
    <source>
        <strain evidence="1 2">CBS 109695</strain>
    </source>
</reference>
<proteinExistence type="predicted"/>
<keyword evidence="2" id="KW-1185">Reference proteome</keyword>
<gene>
    <name evidence="1" type="ORF">FIBSPDRAFT_856395</name>
</gene>
<dbReference type="EMBL" id="KV417523">
    <property type="protein sequence ID" value="KZP25016.1"/>
    <property type="molecule type" value="Genomic_DNA"/>
</dbReference>
<dbReference type="Proteomes" id="UP000076532">
    <property type="component" value="Unassembled WGS sequence"/>
</dbReference>
<evidence type="ECO:0000313" key="2">
    <source>
        <dbReference type="Proteomes" id="UP000076532"/>
    </source>
</evidence>
<name>A0A166NHP5_9AGAM</name>
<protein>
    <submittedName>
        <fullName evidence="1">Uncharacterized protein</fullName>
    </submittedName>
</protein>
<evidence type="ECO:0000313" key="1">
    <source>
        <dbReference type="EMBL" id="KZP25016.1"/>
    </source>
</evidence>
<organism evidence="1 2">
    <name type="scientific">Athelia psychrophila</name>
    <dbReference type="NCBI Taxonomy" id="1759441"/>
    <lineage>
        <taxon>Eukaryota</taxon>
        <taxon>Fungi</taxon>
        <taxon>Dikarya</taxon>
        <taxon>Basidiomycota</taxon>
        <taxon>Agaricomycotina</taxon>
        <taxon>Agaricomycetes</taxon>
        <taxon>Agaricomycetidae</taxon>
        <taxon>Atheliales</taxon>
        <taxon>Atheliaceae</taxon>
        <taxon>Athelia</taxon>
    </lineage>
</organism>
<sequence>MAYAQNPYSNWNTDSSSGGSPSILGALPYTNSSYPLPPGDLLTFTFTSLNPNILNCTVLGPNNRAYFAISTDATMPGCTARGLLQKQKISHWLRLSPDRSHRVIEIRGARYMWGPQEQYISLWTSGSNMRDRRCLARISKTYNIVSLEMAAEAMQLGLLEACVITTVLLQCGRNID</sequence>
<dbReference type="AlphaFoldDB" id="A0A166NHP5"/>
<accession>A0A166NHP5</accession>
<dbReference type="STRING" id="436010.A0A166NHP5"/>